<keyword evidence="4 5" id="KW-0472">Membrane</keyword>
<evidence type="ECO:0000256" key="5">
    <source>
        <dbReference type="SAM" id="Phobius"/>
    </source>
</evidence>
<evidence type="ECO:0000256" key="3">
    <source>
        <dbReference type="ARBA" id="ARBA00022989"/>
    </source>
</evidence>
<feature type="transmembrane region" description="Helical" evidence="5">
    <location>
        <begin position="32"/>
        <end position="50"/>
    </location>
</feature>
<evidence type="ECO:0000313" key="7">
    <source>
        <dbReference type="EMBL" id="MYL99811.1"/>
    </source>
</evidence>
<sequence length="418" mass="45199">MPKLSQYLPFALFYILVCSVGITSLAEISLSVALFPLVIYGYASGAYGTALRMLPGARRLMLAILAIVLTMCAWDFVTAFGADSFVRVFRPLYGHATGLAIVLSVLALSRTEAASRRTRAMCLVILALSLATTYFVGPRGYSDRFPGLFKHPNQLGLISAMAALIFFNMAITSPFRKGLLYGAGLLASGWALLLSGSKTSLVVFAGLSLLSVPLLAFLHSDKRKAGLELYRNMGFALAALVAGAAILPFVSERAYTVLDSFVTGNQDVENYRTVTARSLLWEESWKMAETYPLTGVGAGQLMSDGTEHSHNVFMDAMRTTGFPGLGLTILFFIAVVFYIFSAYRAGQVLNSDPSSQLSDPTVRGVFVGSLVAMLSYLLSNQMSDSFGPSTIPFFYTALAFSLALFVRKADPLTPSPRR</sequence>
<dbReference type="Proteomes" id="UP000465810">
    <property type="component" value="Unassembled WGS sequence"/>
</dbReference>
<feature type="transmembrane region" description="Helical" evidence="5">
    <location>
        <begin position="120"/>
        <end position="141"/>
    </location>
</feature>
<evidence type="ECO:0000256" key="2">
    <source>
        <dbReference type="ARBA" id="ARBA00022692"/>
    </source>
</evidence>
<feature type="transmembrane region" description="Helical" evidence="5">
    <location>
        <begin position="178"/>
        <end position="195"/>
    </location>
</feature>
<dbReference type="PANTHER" id="PTHR37422:SF13">
    <property type="entry name" value="LIPOPOLYSACCHARIDE BIOSYNTHESIS PROTEIN PA4999-RELATED"/>
    <property type="match status" value="1"/>
</dbReference>
<keyword evidence="2 5" id="KW-0812">Transmembrane</keyword>
<feature type="transmembrane region" description="Helical" evidence="5">
    <location>
        <begin position="62"/>
        <end position="82"/>
    </location>
</feature>
<feature type="transmembrane region" description="Helical" evidence="5">
    <location>
        <begin position="201"/>
        <end position="218"/>
    </location>
</feature>
<feature type="domain" description="O-antigen ligase-related" evidence="6">
    <location>
        <begin position="184"/>
        <end position="327"/>
    </location>
</feature>
<feature type="transmembrane region" description="Helical" evidence="5">
    <location>
        <begin position="321"/>
        <end position="340"/>
    </location>
</feature>
<feature type="transmembrane region" description="Helical" evidence="5">
    <location>
        <begin position="88"/>
        <end position="108"/>
    </location>
</feature>
<evidence type="ECO:0000256" key="4">
    <source>
        <dbReference type="ARBA" id="ARBA00023136"/>
    </source>
</evidence>
<keyword evidence="8" id="KW-1185">Reference proteome</keyword>
<comment type="subcellular location">
    <subcellularLocation>
        <location evidence="1">Membrane</location>
        <topology evidence="1">Multi-pass membrane protein</topology>
    </subcellularLocation>
</comment>
<gene>
    <name evidence="7" type="ORF">GR702_18795</name>
</gene>
<proteinExistence type="predicted"/>
<dbReference type="Pfam" id="PF04932">
    <property type="entry name" value="Wzy_C"/>
    <property type="match status" value="1"/>
</dbReference>
<dbReference type="EMBL" id="WVTD01000020">
    <property type="protein sequence ID" value="MYL99811.1"/>
    <property type="molecule type" value="Genomic_DNA"/>
</dbReference>
<reference evidence="7 8" key="1">
    <citation type="submission" date="2019-12" db="EMBL/GenBank/DDBJ databases">
        <authorList>
            <person name="Feng G."/>
            <person name="Zhu H."/>
        </authorList>
    </citation>
    <scope>NUCLEOTIDE SEQUENCE [LARGE SCALE GENOMIC DNA]</scope>
    <source>
        <strain evidence="7 8">FGD1</strain>
    </source>
</reference>
<dbReference type="AlphaFoldDB" id="A0A7X4GKE6"/>
<keyword evidence="3 5" id="KW-1133">Transmembrane helix</keyword>
<accession>A0A7X4GKE6</accession>
<comment type="caution">
    <text evidence="7">The sequence shown here is derived from an EMBL/GenBank/DDBJ whole genome shotgun (WGS) entry which is preliminary data.</text>
</comment>
<feature type="transmembrane region" description="Helical" evidence="5">
    <location>
        <begin position="230"/>
        <end position="250"/>
    </location>
</feature>
<evidence type="ECO:0000313" key="8">
    <source>
        <dbReference type="Proteomes" id="UP000465810"/>
    </source>
</evidence>
<feature type="transmembrane region" description="Helical" evidence="5">
    <location>
        <begin position="391"/>
        <end position="409"/>
    </location>
</feature>
<name>A0A7X4GKE6_9SPHN</name>
<evidence type="ECO:0000259" key="6">
    <source>
        <dbReference type="Pfam" id="PF04932"/>
    </source>
</evidence>
<dbReference type="PANTHER" id="PTHR37422">
    <property type="entry name" value="TEICHURONIC ACID BIOSYNTHESIS PROTEIN TUAE"/>
    <property type="match status" value="1"/>
</dbReference>
<dbReference type="InterPro" id="IPR007016">
    <property type="entry name" value="O-antigen_ligase-rel_domated"/>
</dbReference>
<feature type="transmembrane region" description="Helical" evidence="5">
    <location>
        <begin position="361"/>
        <end position="379"/>
    </location>
</feature>
<feature type="transmembrane region" description="Helical" evidence="5">
    <location>
        <begin position="153"/>
        <end position="171"/>
    </location>
</feature>
<feature type="transmembrane region" description="Helical" evidence="5">
    <location>
        <begin position="7"/>
        <end position="26"/>
    </location>
</feature>
<dbReference type="GO" id="GO:0016020">
    <property type="term" value="C:membrane"/>
    <property type="evidence" value="ECO:0007669"/>
    <property type="project" value="UniProtKB-SubCell"/>
</dbReference>
<organism evidence="7 8">
    <name type="scientific">Novosphingobium silvae</name>
    <dbReference type="NCBI Taxonomy" id="2692619"/>
    <lineage>
        <taxon>Bacteria</taxon>
        <taxon>Pseudomonadati</taxon>
        <taxon>Pseudomonadota</taxon>
        <taxon>Alphaproteobacteria</taxon>
        <taxon>Sphingomonadales</taxon>
        <taxon>Sphingomonadaceae</taxon>
        <taxon>Novosphingobium</taxon>
    </lineage>
</organism>
<dbReference type="InterPro" id="IPR051533">
    <property type="entry name" value="WaaL-like"/>
</dbReference>
<evidence type="ECO:0000256" key="1">
    <source>
        <dbReference type="ARBA" id="ARBA00004141"/>
    </source>
</evidence>
<dbReference type="RefSeq" id="WP_160987234.1">
    <property type="nucleotide sequence ID" value="NZ_WVTD01000020.1"/>
</dbReference>
<protein>
    <recommendedName>
        <fullName evidence="6">O-antigen ligase-related domain-containing protein</fullName>
    </recommendedName>
</protein>